<evidence type="ECO:0000256" key="7">
    <source>
        <dbReference type="ARBA" id="ARBA00022927"/>
    </source>
</evidence>
<evidence type="ECO:0000256" key="8">
    <source>
        <dbReference type="ARBA" id="ARBA00023010"/>
    </source>
</evidence>
<dbReference type="RefSeq" id="XP_068349008.1">
    <property type="nucleotide sequence ID" value="XM_068495353.1"/>
</dbReference>
<keyword evidence="5" id="KW-0677">Repeat</keyword>
<dbReference type="Proteomes" id="UP000179807">
    <property type="component" value="Unassembled WGS sequence"/>
</dbReference>
<evidence type="ECO:0000313" key="11">
    <source>
        <dbReference type="EMBL" id="OHS95871.1"/>
    </source>
</evidence>
<comment type="similarity">
    <text evidence="2">Belongs to the WD repeat SEC13 family.</text>
</comment>
<protein>
    <recommendedName>
        <fullName evidence="13">Anaphase-promoting complex subunit 4 WD40 domain-containing protein</fullName>
    </recommendedName>
</protein>
<dbReference type="InterPro" id="IPR036322">
    <property type="entry name" value="WD40_repeat_dom_sf"/>
</dbReference>
<evidence type="ECO:0000256" key="5">
    <source>
        <dbReference type="ARBA" id="ARBA00022737"/>
    </source>
</evidence>
<evidence type="ECO:0000256" key="4">
    <source>
        <dbReference type="ARBA" id="ARBA00022574"/>
    </source>
</evidence>
<dbReference type="SMART" id="SM00320">
    <property type="entry name" value="WD40"/>
    <property type="match status" value="5"/>
</dbReference>
<dbReference type="GO" id="GO:0006606">
    <property type="term" value="P:protein import into nucleus"/>
    <property type="evidence" value="ECO:0007669"/>
    <property type="project" value="TreeGrafter"/>
</dbReference>
<dbReference type="GO" id="GO:0031080">
    <property type="term" value="C:nuclear pore outer ring"/>
    <property type="evidence" value="ECO:0007669"/>
    <property type="project" value="TreeGrafter"/>
</dbReference>
<dbReference type="PANTHER" id="PTHR11024">
    <property type="entry name" value="NUCLEAR PORE COMPLEX PROTEIN SEC13 / SEH1 FAMILY MEMBER"/>
    <property type="match status" value="1"/>
</dbReference>
<dbReference type="SUPFAM" id="SSF50978">
    <property type="entry name" value="WD40 repeat-like"/>
    <property type="match status" value="1"/>
</dbReference>
<dbReference type="GO" id="GO:0051028">
    <property type="term" value="P:mRNA transport"/>
    <property type="evidence" value="ECO:0007669"/>
    <property type="project" value="UniProtKB-KW"/>
</dbReference>
<accession>A0A1J4JC93</accession>
<dbReference type="InterPro" id="IPR015943">
    <property type="entry name" value="WD40/YVTN_repeat-like_dom_sf"/>
</dbReference>
<keyword evidence="8" id="KW-0811">Translocation</keyword>
<comment type="subcellular location">
    <subcellularLocation>
        <location evidence="1">Nucleus</location>
        <location evidence="1">Nuclear pore complex</location>
    </subcellularLocation>
</comment>
<evidence type="ECO:0000256" key="3">
    <source>
        <dbReference type="ARBA" id="ARBA00022448"/>
    </source>
</evidence>
<dbReference type="VEuPathDB" id="TrichDB:TRFO_10279"/>
<evidence type="ECO:0000256" key="1">
    <source>
        <dbReference type="ARBA" id="ARBA00004567"/>
    </source>
</evidence>
<keyword evidence="4" id="KW-0853">WD repeat</keyword>
<dbReference type="GO" id="GO:0005198">
    <property type="term" value="F:structural molecule activity"/>
    <property type="evidence" value="ECO:0007669"/>
    <property type="project" value="InterPro"/>
</dbReference>
<organism evidence="11 12">
    <name type="scientific">Tritrichomonas foetus</name>
    <dbReference type="NCBI Taxonomy" id="1144522"/>
    <lineage>
        <taxon>Eukaryota</taxon>
        <taxon>Metamonada</taxon>
        <taxon>Parabasalia</taxon>
        <taxon>Tritrichomonadida</taxon>
        <taxon>Tritrichomonadidae</taxon>
        <taxon>Tritrichomonas</taxon>
    </lineage>
</organism>
<gene>
    <name evidence="11" type="ORF">TRFO_10279</name>
</gene>
<dbReference type="PANTHER" id="PTHR11024:SF2">
    <property type="entry name" value="PROTEIN SEC13 HOMOLOG"/>
    <property type="match status" value="1"/>
</dbReference>
<evidence type="ECO:0000313" key="12">
    <source>
        <dbReference type="Proteomes" id="UP000179807"/>
    </source>
</evidence>
<proteinExistence type="inferred from homology"/>
<comment type="caution">
    <text evidence="11">The sequence shown here is derived from an EMBL/GenBank/DDBJ whole genome shotgun (WGS) entry which is preliminary data.</text>
</comment>
<evidence type="ECO:0008006" key="13">
    <source>
        <dbReference type="Google" id="ProtNLM"/>
    </source>
</evidence>
<dbReference type="GO" id="GO:0090114">
    <property type="term" value="P:COPII-coated vesicle budding"/>
    <property type="evidence" value="ECO:0007669"/>
    <property type="project" value="TreeGrafter"/>
</dbReference>
<dbReference type="OrthoDB" id="8883818at2759"/>
<reference evidence="11" key="1">
    <citation type="submission" date="2016-10" db="EMBL/GenBank/DDBJ databases">
        <authorList>
            <person name="Benchimol M."/>
            <person name="Almeida L.G."/>
            <person name="Vasconcelos A.T."/>
            <person name="Perreira-Neves A."/>
            <person name="Rosa I.A."/>
            <person name="Tasca T."/>
            <person name="Bogo M.R."/>
            <person name="de Souza W."/>
        </authorList>
    </citation>
    <scope>NUCLEOTIDE SEQUENCE [LARGE SCALE GENOMIC DNA]</scope>
    <source>
        <strain evidence="11">K</strain>
    </source>
</reference>
<keyword evidence="10" id="KW-0539">Nucleus</keyword>
<evidence type="ECO:0000256" key="6">
    <source>
        <dbReference type="ARBA" id="ARBA00022816"/>
    </source>
</evidence>
<keyword evidence="9" id="KW-0906">Nuclear pore complex</keyword>
<evidence type="ECO:0000256" key="2">
    <source>
        <dbReference type="ARBA" id="ARBA00010102"/>
    </source>
</evidence>
<dbReference type="GeneID" id="94830057"/>
<dbReference type="Gene3D" id="2.130.10.10">
    <property type="entry name" value="YVTN repeat-like/Quinoprotein amine dehydrogenase"/>
    <property type="match status" value="1"/>
</dbReference>
<dbReference type="InterPro" id="IPR037363">
    <property type="entry name" value="Sec13/Seh1_fam"/>
</dbReference>
<dbReference type="AlphaFoldDB" id="A0A1J4JC93"/>
<dbReference type="InterPro" id="IPR001680">
    <property type="entry name" value="WD40_rpt"/>
</dbReference>
<keyword evidence="3" id="KW-0813">Transport</keyword>
<dbReference type="GO" id="GO:0030127">
    <property type="term" value="C:COPII vesicle coat"/>
    <property type="evidence" value="ECO:0007669"/>
    <property type="project" value="TreeGrafter"/>
</dbReference>
<dbReference type="Pfam" id="PF00400">
    <property type="entry name" value="WD40"/>
    <property type="match status" value="1"/>
</dbReference>
<evidence type="ECO:0000256" key="10">
    <source>
        <dbReference type="ARBA" id="ARBA00023242"/>
    </source>
</evidence>
<dbReference type="EMBL" id="MLAK01001215">
    <property type="protein sequence ID" value="OHS95871.1"/>
    <property type="molecule type" value="Genomic_DNA"/>
</dbReference>
<keyword evidence="6" id="KW-0509">mRNA transport</keyword>
<name>A0A1J4JC93_9EUKA</name>
<keyword evidence="12" id="KW-1185">Reference proteome</keyword>
<evidence type="ECO:0000256" key="9">
    <source>
        <dbReference type="ARBA" id="ARBA00023132"/>
    </source>
</evidence>
<sequence>MSVEFQHQITSLKANVGGNGTIALTLLNGNISLVSPQDLRILANIPTSDATPQSASYSSAQCGSILAVGFSDGTVRLYQNNKEIHRFEKQNGAILSVAFHPSKCIVAAACLNGTFNVHTNNGNSWQSSTTDASHMGLTAIAWGSDSGSGIQHTLIVGGADGVIRVFRSISNNWEQICAAQVHNGWVRSISTPNAPIGAVQKIASCSDDQTAAVLKIVNNEITVSQIQPLSVPVQGVSWAMVDKTLVLAHTNGSTSMWKETENNEWTLSKNYQ</sequence>
<keyword evidence="7" id="KW-0653">Protein transport</keyword>